<accession>A0ABR1EZK4</accession>
<dbReference type="InterPro" id="IPR036188">
    <property type="entry name" value="FAD/NAD-bd_sf"/>
</dbReference>
<dbReference type="SUPFAM" id="SSF56425">
    <property type="entry name" value="Succinate dehydrogenase/fumarate reductase flavoprotein, catalytic domain"/>
    <property type="match status" value="1"/>
</dbReference>
<keyword evidence="7" id="KW-1185">Reference proteome</keyword>
<dbReference type="Gene3D" id="3.50.50.60">
    <property type="entry name" value="FAD/NAD(P)-binding domain"/>
    <property type="match status" value="2"/>
</dbReference>
<feature type="domain" description="FAD-dependent oxidoreductase 2 FAD-binding" evidence="5">
    <location>
        <begin position="37"/>
        <end position="566"/>
    </location>
</feature>
<evidence type="ECO:0000256" key="1">
    <source>
        <dbReference type="ARBA" id="ARBA00001974"/>
    </source>
</evidence>
<keyword evidence="4" id="KW-0560">Oxidoreductase</keyword>
<dbReference type="GeneID" id="90039847"/>
<dbReference type="RefSeq" id="XP_064766057.1">
    <property type="nucleotide sequence ID" value="XM_064914335.1"/>
</dbReference>
<protein>
    <submittedName>
        <fullName evidence="6">FAD binding domain-containing protein</fullName>
    </submittedName>
</protein>
<reference evidence="6 7" key="1">
    <citation type="submission" date="2024-03" db="EMBL/GenBank/DDBJ databases">
        <title>Genome-scale model development and genomic sequencing of the oleaginous clade Lipomyces.</title>
        <authorList>
            <consortium name="Lawrence Berkeley National Laboratory"/>
            <person name="Czajka J.J."/>
            <person name="Han Y."/>
            <person name="Kim J."/>
            <person name="Mondo S.J."/>
            <person name="Hofstad B.A."/>
            <person name="Robles A."/>
            <person name="Haridas S."/>
            <person name="Riley R."/>
            <person name="LaButti K."/>
            <person name="Pangilinan J."/>
            <person name="Andreopoulos W."/>
            <person name="Lipzen A."/>
            <person name="Yan J."/>
            <person name="Wang M."/>
            <person name="Ng V."/>
            <person name="Grigoriev I.V."/>
            <person name="Spatafora J.W."/>
            <person name="Magnuson J.K."/>
            <person name="Baker S.E."/>
            <person name="Pomraning K.R."/>
        </authorList>
    </citation>
    <scope>NUCLEOTIDE SEQUENCE [LARGE SCALE GENOMIC DNA]</scope>
    <source>
        <strain evidence="6 7">Phaff 52-87</strain>
    </source>
</reference>
<dbReference type="SUPFAM" id="SSF51905">
    <property type="entry name" value="FAD/NAD(P)-binding domain"/>
    <property type="match status" value="1"/>
</dbReference>
<evidence type="ECO:0000313" key="7">
    <source>
        <dbReference type="Proteomes" id="UP001498771"/>
    </source>
</evidence>
<evidence type="ECO:0000256" key="3">
    <source>
        <dbReference type="ARBA" id="ARBA00022827"/>
    </source>
</evidence>
<dbReference type="EMBL" id="JBBJBU010000014">
    <property type="protein sequence ID" value="KAK7203024.1"/>
    <property type="molecule type" value="Genomic_DNA"/>
</dbReference>
<evidence type="ECO:0000259" key="5">
    <source>
        <dbReference type="Pfam" id="PF00890"/>
    </source>
</evidence>
<organism evidence="6 7">
    <name type="scientific">Myxozyma melibiosi</name>
    <dbReference type="NCBI Taxonomy" id="54550"/>
    <lineage>
        <taxon>Eukaryota</taxon>
        <taxon>Fungi</taxon>
        <taxon>Dikarya</taxon>
        <taxon>Ascomycota</taxon>
        <taxon>Saccharomycotina</taxon>
        <taxon>Lipomycetes</taxon>
        <taxon>Lipomycetales</taxon>
        <taxon>Lipomycetaceae</taxon>
        <taxon>Myxozyma</taxon>
    </lineage>
</organism>
<dbReference type="Gene3D" id="3.90.700.10">
    <property type="entry name" value="Succinate dehydrogenase/fumarate reductase flavoprotein, catalytic domain"/>
    <property type="match status" value="1"/>
</dbReference>
<dbReference type="InterPro" id="IPR003953">
    <property type="entry name" value="FAD-dep_OxRdtase_2_FAD-bd"/>
</dbReference>
<proteinExistence type="predicted"/>
<dbReference type="Proteomes" id="UP001498771">
    <property type="component" value="Unassembled WGS sequence"/>
</dbReference>
<sequence length="583" mass="62473">MSLVIARLRPARLSSSLVSSRSFSSSITLRNFDHSYDVVVVGSGCSGLTTSVVCAKNGLKVLVVEKTRYFGGTTAYSGGGAWIPNNKHQPAIGVSDSAEDAAKYLHSVLGDAFDKTKVPAYIESAPKMVEWVEQNTEMKFKPVPLPDYHPTKPGASVGRTILTTEFNGRKLGNRIKQVRYPIQGYSAFGTMQADPAELVYLTNPFGSVSNLVKSATRALGYVADLVRFGKGAYMCNGNAIVGSLMYTALDLGVDIWNFTPAVAPILDNGRVTGIEVVHDGVLQRIEARKGVVLASGGFGRSPEARTVVPHEWCACPSGNTGDGKRIGLESGGALPPKNVDNAIFAPISLHTPSKGPIRRFPHFAIDRSKPGSIIVGPDGKRFVNESLPYQEFVKTMHERKIKKAFYIGDKHYLRKYGMGMALPWPYPIGSLKRSGYLISAPSIAELAEKIGVPASTLSDTVATMNKYAETGKDAEFGRGDNVYDQFYGDASTKLPNPNLGKCESGPFYALPLYPGNVSVLYGLQTSIDAEVLSKDDTSKPVPGLFAVGLDQNTVFKGAYPGGGSSIGPGMTFGYRAGLKLSQA</sequence>
<dbReference type="PANTHER" id="PTHR43400">
    <property type="entry name" value="FUMARATE REDUCTASE"/>
    <property type="match status" value="1"/>
</dbReference>
<comment type="caution">
    <text evidence="6">The sequence shown here is derived from an EMBL/GenBank/DDBJ whole genome shotgun (WGS) entry which is preliminary data.</text>
</comment>
<comment type="cofactor">
    <cofactor evidence="1">
        <name>FAD</name>
        <dbReference type="ChEBI" id="CHEBI:57692"/>
    </cofactor>
</comment>
<keyword evidence="2" id="KW-0285">Flavoprotein</keyword>
<evidence type="ECO:0000256" key="2">
    <source>
        <dbReference type="ARBA" id="ARBA00022630"/>
    </source>
</evidence>
<gene>
    <name evidence="6" type="ORF">BZA70DRAFT_291827</name>
</gene>
<evidence type="ECO:0000256" key="4">
    <source>
        <dbReference type="ARBA" id="ARBA00023002"/>
    </source>
</evidence>
<evidence type="ECO:0000313" key="6">
    <source>
        <dbReference type="EMBL" id="KAK7203024.1"/>
    </source>
</evidence>
<keyword evidence="3" id="KW-0274">FAD</keyword>
<dbReference type="PANTHER" id="PTHR43400:SF10">
    <property type="entry name" value="3-OXOSTEROID 1-DEHYDROGENASE"/>
    <property type="match status" value="1"/>
</dbReference>
<dbReference type="InterPro" id="IPR027477">
    <property type="entry name" value="Succ_DH/fumarate_Rdtase_cat_sf"/>
</dbReference>
<dbReference type="Pfam" id="PF00890">
    <property type="entry name" value="FAD_binding_2"/>
    <property type="match status" value="1"/>
</dbReference>
<name>A0ABR1EZK4_9ASCO</name>
<dbReference type="InterPro" id="IPR050315">
    <property type="entry name" value="FAD-oxidoreductase_2"/>
</dbReference>